<dbReference type="AlphaFoldDB" id="A0AAE6W2Y2"/>
<gene>
    <name evidence="1" type="ORF">DMI76_11810</name>
</gene>
<organism evidence="1 2">
    <name type="scientific">Akkermansia massiliensis</name>
    <dbReference type="NCBI Taxonomy" id="2927224"/>
    <lineage>
        <taxon>Bacteria</taxon>
        <taxon>Pseudomonadati</taxon>
        <taxon>Verrucomicrobiota</taxon>
        <taxon>Verrucomicrobiia</taxon>
        <taxon>Verrucomicrobiales</taxon>
        <taxon>Akkermansiaceae</taxon>
        <taxon>Akkermansia</taxon>
    </lineage>
</organism>
<accession>A0AAE6W2Y2</accession>
<proteinExistence type="predicted"/>
<sequence length="89" mass="10434">MNAPGTFPFPILRQNMYFLLNILMGNRSFKMIFKPIRLVNFYYFINSLTCMARIQSFSRIVGIGTQIPFNDFNIFKGDVRRLQCNNQLG</sequence>
<dbReference type="EMBL" id="CP029701">
    <property type="protein sequence ID" value="QHV64006.1"/>
    <property type="molecule type" value="Genomic_DNA"/>
</dbReference>
<reference evidence="1" key="1">
    <citation type="submission" date="2018-05" db="EMBL/GenBank/DDBJ databases">
        <title>Complete genome sequnece of Akkermansia muciniphila EB-AMDK-40.</title>
        <authorList>
            <person name="Nam Y.-D."/>
            <person name="Chung W.-H."/>
            <person name="Park Y.S."/>
            <person name="Kang J."/>
        </authorList>
    </citation>
    <scope>NUCLEOTIDE SEQUENCE</scope>
    <source>
        <strain evidence="1">EB-AMDK-40</strain>
    </source>
</reference>
<evidence type="ECO:0000313" key="1">
    <source>
        <dbReference type="EMBL" id="QHV64006.1"/>
    </source>
</evidence>
<protein>
    <submittedName>
        <fullName evidence="1">Uncharacterized protein</fullName>
    </submittedName>
</protein>
<evidence type="ECO:0000313" key="2">
    <source>
        <dbReference type="Proteomes" id="UP000642553"/>
    </source>
</evidence>
<dbReference type="Proteomes" id="UP000642553">
    <property type="component" value="Chromosome"/>
</dbReference>
<name>A0AAE6W2Y2_9BACT</name>